<dbReference type="InterPro" id="IPR027417">
    <property type="entry name" value="P-loop_NTPase"/>
</dbReference>
<dbReference type="InterPro" id="IPR051043">
    <property type="entry name" value="Sulfatase_Mod_Factor_Kinase"/>
</dbReference>
<sequence>MTSDMTATGGRPGETAILPLLSRFTHEDKEAKGLRAFSGEEAEPRRPVHFTAAEMVFMFPALLLHAPDGGGKTTFARLLSGALNGEETARRHLSRPAYRNAEGDLQAQILPEVLPEAVFCGRGDDADAALAEALSRGDTQLLLIIDALETRADPAALLARCAAAIRERPSLRLLILCESRALEAIRRPASIPEYGLLGLARPERAAFETENGFSGAQDDEDFLLPGLWQLALDLGRPVAPNEVAARASAGADWAKTFRDAAALEAMSDEALLETVTAQPKRWVGPLDLLCDQILPDAPRAAALAHGLARADADLSILLCAGKLVTLGTAEAETLTAALVGAVAAGGAPAGLRRRAGAVLARLGDPRDLEELAGIPAGTYPMGGDIHQNSAPPHHAPVGDFRIGVYPVVNAAYLRFVLETGRPWASGNGRNRERASHPATDLTWHDARAYCAWVTERWRAEGRIGRDEIARLPCEREWEAAARGPSGRLYPWGEDWAGEHANGEETGFNDICTVGLFPEGRAPSGCLDMAGQVWEWCTTLWGRDMAAPSFAFPWQADGREALDAPANIRRVLRGGCFSSPAWKANGVYRGSLEPAGSWRGNGFRIVVAKG</sequence>
<keyword evidence="3" id="KW-1185">Reference proteome</keyword>
<dbReference type="Gene3D" id="3.90.1580.10">
    <property type="entry name" value="paralog of FGE (formylglycine-generating enzyme)"/>
    <property type="match status" value="1"/>
</dbReference>
<reference evidence="2 3" key="1">
    <citation type="submission" date="2021-04" db="EMBL/GenBank/DDBJ databases">
        <title>Whole genome sequence of Jiella sp. KSK16Y-1.</title>
        <authorList>
            <person name="Tuo L."/>
        </authorList>
    </citation>
    <scope>NUCLEOTIDE SEQUENCE [LARGE SCALE GENOMIC DNA]</scope>
    <source>
        <strain evidence="2 3">KSK16Y-1</strain>
    </source>
</reference>
<gene>
    <name evidence="2" type="ORF">J6595_10825</name>
</gene>
<dbReference type="Pfam" id="PF03781">
    <property type="entry name" value="FGE-sulfatase"/>
    <property type="match status" value="1"/>
</dbReference>
<dbReference type="SUPFAM" id="SSF52540">
    <property type="entry name" value="P-loop containing nucleoside triphosphate hydrolases"/>
    <property type="match status" value="1"/>
</dbReference>
<evidence type="ECO:0000313" key="3">
    <source>
        <dbReference type="Proteomes" id="UP000678276"/>
    </source>
</evidence>
<organism evidence="2 3">
    <name type="scientific">Jiella mangrovi</name>
    <dbReference type="NCBI Taxonomy" id="2821407"/>
    <lineage>
        <taxon>Bacteria</taxon>
        <taxon>Pseudomonadati</taxon>
        <taxon>Pseudomonadota</taxon>
        <taxon>Alphaproteobacteria</taxon>
        <taxon>Hyphomicrobiales</taxon>
        <taxon>Aurantimonadaceae</taxon>
        <taxon>Jiella</taxon>
    </lineage>
</organism>
<name>A0ABS4BH47_9HYPH</name>
<dbReference type="InterPro" id="IPR016187">
    <property type="entry name" value="CTDL_fold"/>
</dbReference>
<comment type="caution">
    <text evidence="2">The sequence shown here is derived from an EMBL/GenBank/DDBJ whole genome shotgun (WGS) entry which is preliminary data.</text>
</comment>
<feature type="domain" description="Sulfatase-modifying factor enzyme-like" evidence="1">
    <location>
        <begin position="372"/>
        <end position="605"/>
    </location>
</feature>
<dbReference type="PANTHER" id="PTHR23150:SF19">
    <property type="entry name" value="FORMYLGLYCINE-GENERATING ENZYME"/>
    <property type="match status" value="1"/>
</dbReference>
<dbReference type="InterPro" id="IPR005532">
    <property type="entry name" value="SUMF_dom"/>
</dbReference>
<evidence type="ECO:0000313" key="2">
    <source>
        <dbReference type="EMBL" id="MBP0616076.1"/>
    </source>
</evidence>
<protein>
    <submittedName>
        <fullName evidence="2">SUMF1/EgtB/PvdO family nonheme iron enzyme</fullName>
    </submittedName>
</protein>
<dbReference type="InterPro" id="IPR042095">
    <property type="entry name" value="SUMF_sf"/>
</dbReference>
<proteinExistence type="predicted"/>
<dbReference type="EMBL" id="JAGJCF010000006">
    <property type="protein sequence ID" value="MBP0616076.1"/>
    <property type="molecule type" value="Genomic_DNA"/>
</dbReference>
<dbReference type="SUPFAM" id="SSF56436">
    <property type="entry name" value="C-type lectin-like"/>
    <property type="match status" value="1"/>
</dbReference>
<accession>A0ABS4BH47</accession>
<dbReference type="PANTHER" id="PTHR23150">
    <property type="entry name" value="SULFATASE MODIFYING FACTOR 1, 2"/>
    <property type="match status" value="1"/>
</dbReference>
<dbReference type="Proteomes" id="UP000678276">
    <property type="component" value="Unassembled WGS sequence"/>
</dbReference>
<evidence type="ECO:0000259" key="1">
    <source>
        <dbReference type="Pfam" id="PF03781"/>
    </source>
</evidence>